<dbReference type="Proteomes" id="UP000297280">
    <property type="component" value="Unassembled WGS sequence"/>
</dbReference>
<evidence type="ECO:0000256" key="1">
    <source>
        <dbReference type="SAM" id="Coils"/>
    </source>
</evidence>
<reference evidence="2 3" key="1">
    <citation type="submission" date="2017-12" db="EMBL/GenBank/DDBJ databases">
        <title>Comparative genomics of Botrytis spp.</title>
        <authorList>
            <person name="Valero-Jimenez C.A."/>
            <person name="Tapia P."/>
            <person name="Veloso J."/>
            <person name="Silva-Moreno E."/>
            <person name="Staats M."/>
            <person name="Valdes J.H."/>
            <person name="Van Kan J.A.L."/>
        </authorList>
    </citation>
    <scope>NUCLEOTIDE SEQUENCE [LARGE SCALE GENOMIC DNA]</scope>
    <source>
        <strain evidence="2 3">MUCL3349</strain>
    </source>
</reference>
<organism evidence="2 3">
    <name type="scientific">Botrytis porri</name>
    <dbReference type="NCBI Taxonomy" id="87229"/>
    <lineage>
        <taxon>Eukaryota</taxon>
        <taxon>Fungi</taxon>
        <taxon>Dikarya</taxon>
        <taxon>Ascomycota</taxon>
        <taxon>Pezizomycotina</taxon>
        <taxon>Leotiomycetes</taxon>
        <taxon>Helotiales</taxon>
        <taxon>Sclerotiniaceae</taxon>
        <taxon>Botrytis</taxon>
    </lineage>
</organism>
<accession>A0A4Z1KVZ6</accession>
<dbReference type="EMBL" id="PQXO01000147">
    <property type="protein sequence ID" value="TGO88690.1"/>
    <property type="molecule type" value="Genomic_DNA"/>
</dbReference>
<evidence type="ECO:0000313" key="3">
    <source>
        <dbReference type="Proteomes" id="UP000297280"/>
    </source>
</evidence>
<gene>
    <name evidence="2" type="ORF">BPOR_0147g00070</name>
</gene>
<protein>
    <submittedName>
        <fullName evidence="2">Uncharacterized protein</fullName>
    </submittedName>
</protein>
<name>A0A4Z1KVZ6_9HELO</name>
<comment type="caution">
    <text evidence="2">The sequence shown here is derived from an EMBL/GenBank/DDBJ whole genome shotgun (WGS) entry which is preliminary data.</text>
</comment>
<evidence type="ECO:0000313" key="2">
    <source>
        <dbReference type="EMBL" id="TGO88690.1"/>
    </source>
</evidence>
<sequence>MVSSTFSDMLKSLYHPDHIFGDEVTWYDAPADLPPEEIEEYFDALKDQNLCIDLVTNRFVNNPERNYWPILPTDTVKNQIAVFITDENLPDDAPAYIQLQDICAKLSKLQENQGRDMEVEDRTINMMLQKLWAVGETLYEPDNIYTGSDYKRKRDLVLERINECSRTKERLETEYIDSVSKLAKKARAISQEWKREREESEEELAKQQMRANNSDTQQLLQDAWREKAVLEGCLSVSQADNELLQTHLNQFQEGYNHLRRVREGVLGEHNQIINRAIEERNNERLRVRTLKGHLRTHREVIILERRRRDIARENCSGLLRSLDVTRGELAMTRRDLLEARNRVDDLN</sequence>
<keyword evidence="3" id="KW-1185">Reference proteome</keyword>
<feature type="coiled-coil region" evidence="1">
    <location>
        <begin position="154"/>
        <end position="217"/>
    </location>
</feature>
<keyword evidence="1" id="KW-0175">Coiled coil</keyword>
<dbReference type="AlphaFoldDB" id="A0A4Z1KVZ6"/>
<proteinExistence type="predicted"/>